<keyword evidence="3 7" id="KW-0812">Transmembrane</keyword>
<feature type="transmembrane region" description="Helical" evidence="7">
    <location>
        <begin position="289"/>
        <end position="318"/>
    </location>
</feature>
<evidence type="ECO:0000256" key="3">
    <source>
        <dbReference type="ARBA" id="ARBA00022692"/>
    </source>
</evidence>
<feature type="compositionally biased region" description="Basic and acidic residues" evidence="6">
    <location>
        <begin position="482"/>
        <end position="501"/>
    </location>
</feature>
<dbReference type="GO" id="GO:0005886">
    <property type="term" value="C:plasma membrane"/>
    <property type="evidence" value="ECO:0007669"/>
    <property type="project" value="UniProtKB-SubCell"/>
</dbReference>
<dbReference type="PANTHER" id="PTHR42770">
    <property type="entry name" value="AMINO ACID TRANSPORTER-RELATED"/>
    <property type="match status" value="1"/>
</dbReference>
<feature type="transmembrane region" description="Helical" evidence="7">
    <location>
        <begin position="424"/>
        <end position="441"/>
    </location>
</feature>
<evidence type="ECO:0000313" key="9">
    <source>
        <dbReference type="Proteomes" id="UP001596461"/>
    </source>
</evidence>
<evidence type="ECO:0000313" key="8">
    <source>
        <dbReference type="EMBL" id="MFC7068928.1"/>
    </source>
</evidence>
<dbReference type="InterPro" id="IPR002293">
    <property type="entry name" value="AA/rel_permease1"/>
</dbReference>
<evidence type="ECO:0000256" key="2">
    <source>
        <dbReference type="ARBA" id="ARBA00022475"/>
    </source>
</evidence>
<feature type="transmembrane region" description="Helical" evidence="7">
    <location>
        <begin position="46"/>
        <end position="69"/>
    </location>
</feature>
<keyword evidence="4 7" id="KW-1133">Transmembrane helix</keyword>
<proteinExistence type="predicted"/>
<keyword evidence="9" id="KW-1185">Reference proteome</keyword>
<evidence type="ECO:0000256" key="5">
    <source>
        <dbReference type="ARBA" id="ARBA00023136"/>
    </source>
</evidence>
<feature type="transmembrane region" description="Helical" evidence="7">
    <location>
        <begin position="164"/>
        <end position="184"/>
    </location>
</feature>
<protein>
    <submittedName>
        <fullName evidence="8">APC family permease</fullName>
    </submittedName>
</protein>
<evidence type="ECO:0000256" key="6">
    <source>
        <dbReference type="SAM" id="MobiDB-lite"/>
    </source>
</evidence>
<keyword evidence="2" id="KW-1003">Cell membrane</keyword>
<feature type="transmembrane region" description="Helical" evidence="7">
    <location>
        <begin position="90"/>
        <end position="113"/>
    </location>
</feature>
<dbReference type="EMBL" id="JBHTAH010000003">
    <property type="protein sequence ID" value="MFC7068928.1"/>
    <property type="molecule type" value="Genomic_DNA"/>
</dbReference>
<reference evidence="8 9" key="1">
    <citation type="journal article" date="2019" name="Int. J. Syst. Evol. Microbiol.">
        <title>The Global Catalogue of Microorganisms (GCM) 10K type strain sequencing project: providing services to taxonomists for standard genome sequencing and annotation.</title>
        <authorList>
            <consortium name="The Broad Institute Genomics Platform"/>
            <consortium name="The Broad Institute Genome Sequencing Center for Infectious Disease"/>
            <person name="Wu L."/>
            <person name="Ma J."/>
        </authorList>
    </citation>
    <scope>NUCLEOTIDE SEQUENCE [LARGE SCALE GENOMIC DNA]</scope>
    <source>
        <strain evidence="8 9">DT31</strain>
    </source>
</reference>
<dbReference type="GeneID" id="81125825"/>
<dbReference type="Proteomes" id="UP001596461">
    <property type="component" value="Unassembled WGS sequence"/>
</dbReference>
<gene>
    <name evidence="8" type="ORF">ACFQL9_04670</name>
</gene>
<feature type="transmembrane region" description="Helical" evidence="7">
    <location>
        <begin position="366"/>
        <end position="386"/>
    </location>
</feature>
<dbReference type="PANTHER" id="PTHR42770:SF11">
    <property type="entry name" value="INNER MEMBRANE TRANSPORT PROTEIN YBAT"/>
    <property type="match status" value="1"/>
</dbReference>
<dbReference type="Gene3D" id="1.20.1740.10">
    <property type="entry name" value="Amino acid/polyamine transporter I"/>
    <property type="match status" value="1"/>
</dbReference>
<feature type="region of interest" description="Disordered" evidence="6">
    <location>
        <begin position="451"/>
        <end position="513"/>
    </location>
</feature>
<name>A0ABD5WB46_9EURY</name>
<accession>A0ABD5WB46</accession>
<feature type="transmembrane region" description="Helical" evidence="7">
    <location>
        <begin position="196"/>
        <end position="215"/>
    </location>
</feature>
<comment type="subcellular location">
    <subcellularLocation>
        <location evidence="1">Cell membrane</location>
        <topology evidence="1">Multi-pass membrane protein</topology>
    </subcellularLocation>
</comment>
<evidence type="ECO:0000256" key="7">
    <source>
        <dbReference type="SAM" id="Phobius"/>
    </source>
</evidence>
<feature type="transmembrane region" description="Helical" evidence="7">
    <location>
        <begin position="133"/>
        <end position="152"/>
    </location>
</feature>
<dbReference type="InterPro" id="IPR050367">
    <property type="entry name" value="APC_superfamily"/>
</dbReference>
<feature type="transmembrane region" description="Helical" evidence="7">
    <location>
        <begin position="339"/>
        <end position="360"/>
    </location>
</feature>
<evidence type="ECO:0000256" key="1">
    <source>
        <dbReference type="ARBA" id="ARBA00004651"/>
    </source>
</evidence>
<dbReference type="RefSeq" id="WP_284030966.1">
    <property type="nucleotide sequence ID" value="NZ_CP126154.1"/>
</dbReference>
<dbReference type="Pfam" id="PF13520">
    <property type="entry name" value="AA_permease_2"/>
    <property type="match status" value="1"/>
</dbReference>
<dbReference type="AlphaFoldDB" id="A0ABD5WB46"/>
<evidence type="ECO:0000256" key="4">
    <source>
        <dbReference type="ARBA" id="ARBA00022989"/>
    </source>
</evidence>
<dbReference type="PIRSF" id="PIRSF006060">
    <property type="entry name" value="AA_transporter"/>
    <property type="match status" value="1"/>
</dbReference>
<feature type="transmembrane region" description="Helical" evidence="7">
    <location>
        <begin position="235"/>
        <end position="255"/>
    </location>
</feature>
<feature type="transmembrane region" description="Helical" evidence="7">
    <location>
        <begin position="21"/>
        <end position="40"/>
    </location>
</feature>
<sequence>MSETRGRRAPATNLGLLDATMIGIGAMIGAGIFVLTGLAAETAGAGAIVAFALNGGVTTFTALSYAELAAAIPKNGGGYAYVREAFSSPVAFVMGWTRWFTYMAAGALYALGFSSNFVELVHLYWPGLPDSEPWIVAYALFAVVSFVGLNALSTEASGGAETVVTAVKIVVLLIFVAFGVGAVQGANFVPLFPADGGALTVLPAMGLTFIAFQGYDLIATVTEEVENPTTNIPRAILASVAVTVVVYLLVVGVAIGTLGPELLAAAGETAVAEAAIGFMPDVGVFGAPLGGALIAFGAVFSTVSALNAVVIGSSRVAFAMGRERQLPAGLGRIHPRYGTPWLAIAASAVVMLVATVSAPIRVVGNLASLFSLLGFAVVNLALIRLRRRRPNLSRPFEVPAYPAVPLLGIGLNLLLGLFISWETWAIAIGWLGVGVVVYAVLHGPSLPFGRGEPSGDPGASAGGTAPAEGPVVVETPAADAADPWRERDGPSPDGEDAREVEVDPPASDTEEER</sequence>
<feature type="transmembrane region" description="Helical" evidence="7">
    <location>
        <begin position="398"/>
        <end position="418"/>
    </location>
</feature>
<comment type="caution">
    <text evidence="8">The sequence shown here is derived from an EMBL/GenBank/DDBJ whole genome shotgun (WGS) entry which is preliminary data.</text>
</comment>
<keyword evidence="5 7" id="KW-0472">Membrane</keyword>
<organism evidence="8 9">
    <name type="scientific">Halobaculum lipolyticum</name>
    <dbReference type="NCBI Taxonomy" id="3032001"/>
    <lineage>
        <taxon>Archaea</taxon>
        <taxon>Methanobacteriati</taxon>
        <taxon>Methanobacteriota</taxon>
        <taxon>Stenosarchaea group</taxon>
        <taxon>Halobacteria</taxon>
        <taxon>Halobacteriales</taxon>
        <taxon>Haloferacaceae</taxon>
        <taxon>Halobaculum</taxon>
    </lineage>
</organism>